<proteinExistence type="predicted"/>
<keyword evidence="1" id="KW-0328">Glycosyltransferase</keyword>
<evidence type="ECO:0000259" key="3">
    <source>
        <dbReference type="Pfam" id="PF13439"/>
    </source>
</evidence>
<keyword evidence="2 4" id="KW-0808">Transferase</keyword>
<evidence type="ECO:0000313" key="4">
    <source>
        <dbReference type="EMBL" id="ROR95748.1"/>
    </source>
</evidence>
<protein>
    <submittedName>
        <fullName evidence="4">Glycosyltransferase involved in cell wall biosynthesis</fullName>
    </submittedName>
</protein>
<dbReference type="InterPro" id="IPR028098">
    <property type="entry name" value="Glyco_trans_4-like_N"/>
</dbReference>
<dbReference type="PANTHER" id="PTHR45871:SF1">
    <property type="entry name" value="PHOSPHATIDYLINOSITOL N-ACETYLGLUCOSAMINYLTRANSFERASE SUBUNIT A"/>
    <property type="match status" value="1"/>
</dbReference>
<dbReference type="Pfam" id="PF13692">
    <property type="entry name" value="Glyco_trans_1_4"/>
    <property type="match status" value="1"/>
</dbReference>
<sequence>MRVAFVVNNYPPRVGGVENHVASLARRLAAEGHYVLVFTISDDPELPRRSVVDGVRVLRGRELVRVGDVLGFPPPGTSRRLRRILRRHRIDVVSVHTRFFPLTWLGVRAAHRMGLPVIHTEHGSDHVASGSALITHASRLVDLTLGRWSLRAADAVLGVSESVLDFVGRLSGREGELFYNAIEPSSTQDSPRTDRPGHLVFVGRIVPGKGWDTFVDTVATLRRTGHAVTAEMLGDGPDMPRLLAAVAEAGLGEDIRVRGRVDSRSVREALRGATLVNPTLLSEGFQTTLLEAIAEGGRVVTYPVPGAPVLAADGAPVVVTAERSGAALLAALEDLLREPPAPAAPAYVDAWTWPARAAQFTDACDRLIRSR</sequence>
<dbReference type="AlphaFoldDB" id="A0A3N2D7W4"/>
<dbReference type="SUPFAM" id="SSF53756">
    <property type="entry name" value="UDP-Glycosyltransferase/glycogen phosphorylase"/>
    <property type="match status" value="1"/>
</dbReference>
<dbReference type="Proteomes" id="UP000275356">
    <property type="component" value="Unassembled WGS sequence"/>
</dbReference>
<keyword evidence="5" id="KW-1185">Reference proteome</keyword>
<gene>
    <name evidence="4" type="ORF">EDD28_0310</name>
</gene>
<dbReference type="PANTHER" id="PTHR45871">
    <property type="entry name" value="N-ACETYLGLUCOSAMINYL-PHOSPHATIDYLINOSITOL BIOSYNTHETIC PROTEIN"/>
    <property type="match status" value="1"/>
</dbReference>
<comment type="caution">
    <text evidence="4">The sequence shown here is derived from an EMBL/GenBank/DDBJ whole genome shotgun (WGS) entry which is preliminary data.</text>
</comment>
<evidence type="ECO:0000313" key="5">
    <source>
        <dbReference type="Proteomes" id="UP000275356"/>
    </source>
</evidence>
<accession>A0A3N2D7W4</accession>
<dbReference type="OrthoDB" id="3171021at2"/>
<feature type="domain" description="Glycosyltransferase subfamily 4-like N-terminal" evidence="3">
    <location>
        <begin position="14"/>
        <end position="184"/>
    </location>
</feature>
<dbReference type="RefSeq" id="WP_123738025.1">
    <property type="nucleotide sequence ID" value="NZ_RKHQ01000001.1"/>
</dbReference>
<name>A0A3N2D7W4_9MICO</name>
<reference evidence="4 5" key="1">
    <citation type="submission" date="2018-11" db="EMBL/GenBank/DDBJ databases">
        <title>Sequencing the genomes of 1000 actinobacteria strains.</title>
        <authorList>
            <person name="Klenk H.-P."/>
        </authorList>
    </citation>
    <scope>NUCLEOTIDE SEQUENCE [LARGE SCALE GENOMIC DNA]</scope>
    <source>
        <strain evidence="4 5">DSM 13521</strain>
    </source>
</reference>
<dbReference type="GO" id="GO:0016757">
    <property type="term" value="F:glycosyltransferase activity"/>
    <property type="evidence" value="ECO:0007669"/>
    <property type="project" value="UniProtKB-KW"/>
</dbReference>
<dbReference type="EMBL" id="RKHQ01000001">
    <property type="protein sequence ID" value="ROR95748.1"/>
    <property type="molecule type" value="Genomic_DNA"/>
</dbReference>
<organism evidence="4 5">
    <name type="scientific">Salana multivorans</name>
    <dbReference type="NCBI Taxonomy" id="120377"/>
    <lineage>
        <taxon>Bacteria</taxon>
        <taxon>Bacillati</taxon>
        <taxon>Actinomycetota</taxon>
        <taxon>Actinomycetes</taxon>
        <taxon>Micrococcales</taxon>
        <taxon>Beutenbergiaceae</taxon>
        <taxon>Salana</taxon>
    </lineage>
</organism>
<dbReference type="Gene3D" id="3.40.50.2000">
    <property type="entry name" value="Glycogen Phosphorylase B"/>
    <property type="match status" value="2"/>
</dbReference>
<dbReference type="CDD" id="cd03801">
    <property type="entry name" value="GT4_PimA-like"/>
    <property type="match status" value="1"/>
</dbReference>
<dbReference type="Pfam" id="PF13439">
    <property type="entry name" value="Glyco_transf_4"/>
    <property type="match status" value="1"/>
</dbReference>
<evidence type="ECO:0000256" key="1">
    <source>
        <dbReference type="ARBA" id="ARBA00022676"/>
    </source>
</evidence>
<evidence type="ECO:0000256" key="2">
    <source>
        <dbReference type="ARBA" id="ARBA00022679"/>
    </source>
</evidence>